<feature type="domain" description="Endonuclease/exonuclease/phosphatase" evidence="1">
    <location>
        <begin position="45"/>
        <end position="250"/>
    </location>
</feature>
<dbReference type="InterPro" id="IPR036691">
    <property type="entry name" value="Endo/exonu/phosph_ase_sf"/>
</dbReference>
<dbReference type="EMBL" id="MN738787">
    <property type="protein sequence ID" value="QHT36954.1"/>
    <property type="molecule type" value="Genomic_DNA"/>
</dbReference>
<sequence>MNLVELCLNALCSLTRLKRFSYYRPIIPLENSDRVIPTDNPRKIVSWNVQGLFFYMNNSKLINLLREIRNLDADVICLQEVFEDYLKYNLVHRLSDIYPYYLSGNLDKRYIVGEDSGLLVLSKYPLQFQKECILDDCSFPDTMSNKSILYFRAGNRNFATAHLQSSDIRGNTRVSVSQIQRIKTQSPFRNYLVCGDLNHPSAYHFLGCECNNRSSTCDDETLDYILPMGELPTKLYLHVPEIDITGCSDHKPLIAEIQ</sequence>
<accession>A0A6C0F776</accession>
<dbReference type="SUPFAM" id="SSF56219">
    <property type="entry name" value="DNase I-like"/>
    <property type="match status" value="1"/>
</dbReference>
<dbReference type="InterPro" id="IPR038772">
    <property type="entry name" value="Sph/SMPD2-like"/>
</dbReference>
<name>A0A6C0F776_9ZZZZ</name>
<dbReference type="PANTHER" id="PTHR16320">
    <property type="entry name" value="SPHINGOMYELINASE FAMILY MEMBER"/>
    <property type="match status" value="1"/>
</dbReference>
<reference evidence="2" key="1">
    <citation type="journal article" date="2020" name="Nature">
        <title>Giant virus diversity and host interactions through global metagenomics.</title>
        <authorList>
            <person name="Schulz F."/>
            <person name="Roux S."/>
            <person name="Paez-Espino D."/>
            <person name="Jungbluth S."/>
            <person name="Walsh D.A."/>
            <person name="Denef V.J."/>
            <person name="McMahon K.D."/>
            <person name="Konstantinidis K.T."/>
            <person name="Eloe-Fadrosh E.A."/>
            <person name="Kyrpides N.C."/>
            <person name="Woyke T."/>
        </authorList>
    </citation>
    <scope>NUCLEOTIDE SEQUENCE</scope>
    <source>
        <strain evidence="2">GVMAG-S-ERX555967-130</strain>
    </source>
</reference>
<dbReference type="Gene3D" id="3.60.10.10">
    <property type="entry name" value="Endonuclease/exonuclease/phosphatase"/>
    <property type="match status" value="1"/>
</dbReference>
<dbReference type="GO" id="GO:0004767">
    <property type="term" value="F:sphingomyelin phosphodiesterase activity"/>
    <property type="evidence" value="ECO:0007669"/>
    <property type="project" value="InterPro"/>
</dbReference>
<dbReference type="AlphaFoldDB" id="A0A6C0F776"/>
<dbReference type="InterPro" id="IPR005135">
    <property type="entry name" value="Endo/exonuclease/phosphatase"/>
</dbReference>
<proteinExistence type="predicted"/>
<organism evidence="2">
    <name type="scientific">viral metagenome</name>
    <dbReference type="NCBI Taxonomy" id="1070528"/>
    <lineage>
        <taxon>unclassified sequences</taxon>
        <taxon>metagenomes</taxon>
        <taxon>organismal metagenomes</taxon>
    </lineage>
</organism>
<dbReference type="Pfam" id="PF03372">
    <property type="entry name" value="Exo_endo_phos"/>
    <property type="match status" value="1"/>
</dbReference>
<evidence type="ECO:0000259" key="1">
    <source>
        <dbReference type="Pfam" id="PF03372"/>
    </source>
</evidence>
<evidence type="ECO:0000313" key="2">
    <source>
        <dbReference type="EMBL" id="QHT36954.1"/>
    </source>
</evidence>
<dbReference type="PANTHER" id="PTHR16320:SF23">
    <property type="entry name" value="SPHINGOMYELINASE C 1"/>
    <property type="match status" value="1"/>
</dbReference>
<protein>
    <recommendedName>
        <fullName evidence="1">Endonuclease/exonuclease/phosphatase domain-containing protein</fullName>
    </recommendedName>
</protein>